<dbReference type="Proteomes" id="UP000030652">
    <property type="component" value="Unassembled WGS sequence"/>
</dbReference>
<evidence type="ECO:0000256" key="1">
    <source>
        <dbReference type="SAM" id="MobiDB-lite"/>
    </source>
</evidence>
<reference evidence="3 4" key="1">
    <citation type="submission" date="2014-10" db="EMBL/GenBank/DDBJ databases">
        <title>Draft genome of anammox bacterium scalindua brodae, obtained using differential coverage binning of sequence data from two enrichment reactors.</title>
        <authorList>
            <person name="Speth D.R."/>
            <person name="Russ L."/>
            <person name="Kartal B."/>
            <person name="Op den Camp H.J."/>
            <person name="Dutilh B.E."/>
            <person name="Jetten M.S."/>
        </authorList>
    </citation>
    <scope>NUCLEOTIDE SEQUENCE [LARGE SCALE GENOMIC DNA]</scope>
    <source>
        <strain evidence="3">RU1</strain>
    </source>
</reference>
<protein>
    <recommendedName>
        <fullName evidence="2">Magnetosome protein MamS/MamX domain-containing protein</fullName>
    </recommendedName>
</protein>
<feature type="region of interest" description="Disordered" evidence="1">
    <location>
        <begin position="143"/>
        <end position="162"/>
    </location>
</feature>
<dbReference type="EMBL" id="JRYO01000177">
    <property type="protein sequence ID" value="KHE91759.1"/>
    <property type="molecule type" value="Genomic_DNA"/>
</dbReference>
<evidence type="ECO:0000313" key="3">
    <source>
        <dbReference type="EMBL" id="KHE91759.1"/>
    </source>
</evidence>
<comment type="caution">
    <text evidence="3">The sequence shown here is derived from an EMBL/GenBank/DDBJ whole genome shotgun (WGS) entry which is preliminary data.</text>
</comment>
<dbReference type="AlphaFoldDB" id="A0A0B0EGQ7"/>
<accession>A0A0B0EGQ7</accession>
<sequence>MRYIITFILIIFVSNLILTVDSFAQRGMGWGRGNPYCKIYNQEAAEKISGEVVSVDKIVRGKEGFYGVHLTVKTDKETVTVHLGPGWYIENQDTKIETKDKVEITGSKIFYEDKPAIIAYEVKKGDDILVLRDSTGFPAWSGWRRLSDNQPPKSQGMKWKGSGGWGPKANYGRMYNPETVETINGEISNVDKITPGKGMSYGIHVVLKTDGTTLPIHLGPGWYIENQDTKIEQNDKVEVTGSRITFEGKPAIIAAKIKKGDEVLILRDENGIPAWSGWRRR</sequence>
<gene>
    <name evidence="3" type="ORF">SCABRO_02460</name>
</gene>
<dbReference type="InterPro" id="IPR058837">
    <property type="entry name" value="MamS_MamX_dom"/>
</dbReference>
<evidence type="ECO:0000313" key="4">
    <source>
        <dbReference type="Proteomes" id="UP000030652"/>
    </source>
</evidence>
<feature type="domain" description="Magnetosome protein MamS/MamX" evidence="2">
    <location>
        <begin position="45"/>
        <end position="129"/>
    </location>
</feature>
<name>A0A0B0EGQ7_9BACT</name>
<dbReference type="eggNOG" id="ENOG5031MME">
    <property type="taxonomic scope" value="Bacteria"/>
</dbReference>
<feature type="domain" description="Magnetosome protein MamS/MamX" evidence="2">
    <location>
        <begin position="179"/>
        <end position="264"/>
    </location>
</feature>
<proteinExistence type="predicted"/>
<organism evidence="3 4">
    <name type="scientific">Candidatus Scalindua brodae</name>
    <dbReference type="NCBI Taxonomy" id="237368"/>
    <lineage>
        <taxon>Bacteria</taxon>
        <taxon>Pseudomonadati</taxon>
        <taxon>Planctomycetota</taxon>
        <taxon>Candidatus Brocadiia</taxon>
        <taxon>Candidatus Brocadiales</taxon>
        <taxon>Candidatus Scalinduaceae</taxon>
        <taxon>Candidatus Scalindua</taxon>
    </lineage>
</organism>
<evidence type="ECO:0000259" key="2">
    <source>
        <dbReference type="Pfam" id="PF26390"/>
    </source>
</evidence>
<dbReference type="Pfam" id="PF26390">
    <property type="entry name" value="MamS_MamX"/>
    <property type="match status" value="2"/>
</dbReference>